<evidence type="ECO:0000256" key="7">
    <source>
        <dbReference type="ARBA" id="ARBA00022679"/>
    </source>
</evidence>
<dbReference type="Gene3D" id="3.40.50.150">
    <property type="entry name" value="Vaccinia Virus protein VP39"/>
    <property type="match status" value="1"/>
</dbReference>
<reference evidence="12 13" key="1">
    <citation type="submission" date="2020-02" db="EMBL/GenBank/DDBJ databases">
        <title>Whole-genome analyses of novel actinobacteria.</title>
        <authorList>
            <person name="Sahin N."/>
            <person name="Tatar D."/>
        </authorList>
    </citation>
    <scope>NUCLEOTIDE SEQUENCE [LARGE SCALE GENOMIC DNA]</scope>
    <source>
        <strain evidence="12 13">SB3404</strain>
    </source>
</reference>
<evidence type="ECO:0000256" key="11">
    <source>
        <dbReference type="ARBA" id="ARBA00031350"/>
    </source>
</evidence>
<dbReference type="EMBL" id="JAAKZZ010000545">
    <property type="protein sequence ID" value="NGO72812.1"/>
    <property type="molecule type" value="Genomic_DNA"/>
</dbReference>
<keyword evidence="6 12" id="KW-0489">Methyltransferase</keyword>
<protein>
    <recommendedName>
        <fullName evidence="4">Protein-L-isoaspartate O-methyltransferase</fullName>
        <ecNumber evidence="3">2.1.1.77</ecNumber>
    </recommendedName>
    <alternativeName>
        <fullName evidence="11">L-isoaspartyl protein carboxyl methyltransferase</fullName>
    </alternativeName>
    <alternativeName>
        <fullName evidence="9">Protein L-isoaspartyl methyltransferase</fullName>
    </alternativeName>
    <alternativeName>
        <fullName evidence="10">Protein-beta-aspartate methyltransferase</fullName>
    </alternativeName>
</protein>
<dbReference type="InterPro" id="IPR029063">
    <property type="entry name" value="SAM-dependent_MTases_sf"/>
</dbReference>
<dbReference type="InterPro" id="IPR000682">
    <property type="entry name" value="PCMT"/>
</dbReference>
<dbReference type="GO" id="GO:0032259">
    <property type="term" value="P:methylation"/>
    <property type="evidence" value="ECO:0007669"/>
    <property type="project" value="UniProtKB-KW"/>
</dbReference>
<dbReference type="Proteomes" id="UP000477722">
    <property type="component" value="Unassembled WGS sequence"/>
</dbReference>
<comment type="caution">
    <text evidence="12">The sequence shown here is derived from an EMBL/GenBank/DDBJ whole genome shotgun (WGS) entry which is preliminary data.</text>
</comment>
<dbReference type="RefSeq" id="WP_165302477.1">
    <property type="nucleotide sequence ID" value="NZ_JAAKZZ010000545.1"/>
</dbReference>
<dbReference type="EC" id="2.1.1.77" evidence="3"/>
<evidence type="ECO:0000256" key="4">
    <source>
        <dbReference type="ARBA" id="ARBA00013346"/>
    </source>
</evidence>
<dbReference type="GO" id="GO:0005737">
    <property type="term" value="C:cytoplasm"/>
    <property type="evidence" value="ECO:0007669"/>
    <property type="project" value="UniProtKB-SubCell"/>
</dbReference>
<keyword evidence="8" id="KW-0949">S-adenosyl-L-methionine</keyword>
<dbReference type="GO" id="GO:0004719">
    <property type="term" value="F:protein-L-isoaspartate (D-aspartate) O-methyltransferase activity"/>
    <property type="evidence" value="ECO:0007669"/>
    <property type="project" value="UniProtKB-EC"/>
</dbReference>
<keyword evidence="5" id="KW-0963">Cytoplasm</keyword>
<keyword evidence="13" id="KW-1185">Reference proteome</keyword>
<evidence type="ECO:0000313" key="12">
    <source>
        <dbReference type="EMBL" id="NGO72812.1"/>
    </source>
</evidence>
<comment type="similarity">
    <text evidence="2">Belongs to the methyltransferase superfamily. L-isoaspartyl/D-aspartyl protein methyltransferase family.</text>
</comment>
<evidence type="ECO:0000256" key="6">
    <source>
        <dbReference type="ARBA" id="ARBA00022603"/>
    </source>
</evidence>
<dbReference type="AlphaFoldDB" id="A0A6G4X6P7"/>
<dbReference type="PANTHER" id="PTHR11579">
    <property type="entry name" value="PROTEIN-L-ISOASPARTATE O-METHYLTRANSFERASE"/>
    <property type="match status" value="1"/>
</dbReference>
<dbReference type="SUPFAM" id="SSF53335">
    <property type="entry name" value="S-adenosyl-L-methionine-dependent methyltransferases"/>
    <property type="match status" value="1"/>
</dbReference>
<organism evidence="12 13">
    <name type="scientific">Streptomyces boncukensis</name>
    <dbReference type="NCBI Taxonomy" id="2711219"/>
    <lineage>
        <taxon>Bacteria</taxon>
        <taxon>Bacillati</taxon>
        <taxon>Actinomycetota</taxon>
        <taxon>Actinomycetes</taxon>
        <taxon>Kitasatosporales</taxon>
        <taxon>Streptomycetaceae</taxon>
        <taxon>Streptomyces</taxon>
    </lineage>
</organism>
<dbReference type="CDD" id="cd02440">
    <property type="entry name" value="AdoMet_MTases"/>
    <property type="match status" value="1"/>
</dbReference>
<keyword evidence="7 12" id="KW-0808">Transferase</keyword>
<proteinExistence type="inferred from homology"/>
<evidence type="ECO:0000256" key="1">
    <source>
        <dbReference type="ARBA" id="ARBA00004496"/>
    </source>
</evidence>
<comment type="subcellular location">
    <subcellularLocation>
        <location evidence="1">Cytoplasm</location>
    </subcellularLocation>
</comment>
<dbReference type="PANTHER" id="PTHR11579:SF0">
    <property type="entry name" value="PROTEIN-L-ISOASPARTATE(D-ASPARTATE) O-METHYLTRANSFERASE"/>
    <property type="match status" value="1"/>
</dbReference>
<evidence type="ECO:0000256" key="2">
    <source>
        <dbReference type="ARBA" id="ARBA00005369"/>
    </source>
</evidence>
<evidence type="ECO:0000256" key="8">
    <source>
        <dbReference type="ARBA" id="ARBA00022691"/>
    </source>
</evidence>
<evidence type="ECO:0000313" key="13">
    <source>
        <dbReference type="Proteomes" id="UP000477722"/>
    </source>
</evidence>
<dbReference type="Pfam" id="PF01135">
    <property type="entry name" value="PCMT"/>
    <property type="match status" value="1"/>
</dbReference>
<evidence type="ECO:0000256" key="5">
    <source>
        <dbReference type="ARBA" id="ARBA00022490"/>
    </source>
</evidence>
<name>A0A6G4X6P7_9ACTN</name>
<evidence type="ECO:0000256" key="10">
    <source>
        <dbReference type="ARBA" id="ARBA00031323"/>
    </source>
</evidence>
<gene>
    <name evidence="12" type="ORF">G5C65_31605</name>
</gene>
<sequence length="390" mass="42949">MNWKSRAAELAEDITHPTSRWRQAVTDTPRHLFVPRWWWAEESGGQEMVVGDGPSREERWLRVAYANRTWVTSIDGQHADHAPDDARTAGRPTSSSTLPGLVVAMFRHARIAPGMEVLDLATGSGYSAALLCHRLGDQHVTTVDVDPYLTQAAAARLADAGHRPDVHTVDATARLPGTWDRIVAMVSVSAVPAAWLAALRPGGRMVFTITGTGMVIGADRTDDGGAVGRVEPYHAGFMGVRHDGTGTYPPGLIEQMPQALTGEGEQVTTGRYPVFDPDCAWELNTQLYLAYGPTDYRYTEEGGRRVLVLVRPDGSWARAEEDDDQPGPTVHQSGPRRLWDGVERLRHFYNTRGYWGPPTLPVRIDPDGTCRITWGPREVVIPQATDYPTN</sequence>
<evidence type="ECO:0000256" key="3">
    <source>
        <dbReference type="ARBA" id="ARBA00011890"/>
    </source>
</evidence>
<evidence type="ECO:0000256" key="9">
    <source>
        <dbReference type="ARBA" id="ARBA00030757"/>
    </source>
</evidence>
<accession>A0A6G4X6P7</accession>